<dbReference type="GO" id="GO:0007165">
    <property type="term" value="P:signal transduction"/>
    <property type="evidence" value="ECO:0007669"/>
    <property type="project" value="TreeGrafter"/>
</dbReference>
<dbReference type="Gene3D" id="3.30.750.44">
    <property type="match status" value="1"/>
</dbReference>
<evidence type="ECO:0000313" key="3">
    <source>
        <dbReference type="EMBL" id="VEB44410.1"/>
    </source>
</evidence>
<evidence type="ECO:0000256" key="1">
    <source>
        <dbReference type="SAM" id="SignalP"/>
    </source>
</evidence>
<proteinExistence type="predicted"/>
<sequence length="129" mass="14032">MKKIAWLVAGAMAGGVLTLSMQALADKEASPLPLNELRTFAEVFSLIKQSYVEPVTDKKLIDEAIKGMLTGLDPHSDYMDPEEFKELREGTQGEFGGLGIEIGAEDGLVKVVSPIEDTRRRRPASRAAT</sequence>
<name>A0A447THJ7_CHRVL</name>
<keyword evidence="1" id="KW-0732">Signal</keyword>
<dbReference type="EMBL" id="LR134182">
    <property type="protein sequence ID" value="VEB44410.1"/>
    <property type="molecule type" value="Genomic_DNA"/>
</dbReference>
<dbReference type="Proteomes" id="UP000275777">
    <property type="component" value="Chromosome"/>
</dbReference>
<dbReference type="Pfam" id="PF22694">
    <property type="entry name" value="CtpB_N-like"/>
    <property type="match status" value="1"/>
</dbReference>
<evidence type="ECO:0000313" key="4">
    <source>
        <dbReference type="Proteomes" id="UP000275777"/>
    </source>
</evidence>
<dbReference type="AlphaFoldDB" id="A0A447THJ7"/>
<protein>
    <submittedName>
        <fullName evidence="3">Carboxy-terminal processing protease CtpB</fullName>
        <ecNumber evidence="3">3.4.21.102</ecNumber>
    </submittedName>
</protein>
<dbReference type="GO" id="GO:0030288">
    <property type="term" value="C:outer membrane-bounded periplasmic space"/>
    <property type="evidence" value="ECO:0007669"/>
    <property type="project" value="TreeGrafter"/>
</dbReference>
<evidence type="ECO:0000259" key="2">
    <source>
        <dbReference type="Pfam" id="PF22694"/>
    </source>
</evidence>
<feature type="chain" id="PRO_5019485388" evidence="1">
    <location>
        <begin position="26"/>
        <end position="129"/>
    </location>
</feature>
<organism evidence="3 4">
    <name type="scientific">Chromobacterium violaceum</name>
    <dbReference type="NCBI Taxonomy" id="536"/>
    <lineage>
        <taxon>Bacteria</taxon>
        <taxon>Pseudomonadati</taxon>
        <taxon>Pseudomonadota</taxon>
        <taxon>Betaproteobacteria</taxon>
        <taxon>Neisseriales</taxon>
        <taxon>Chromobacteriaceae</taxon>
        <taxon>Chromobacterium</taxon>
    </lineage>
</organism>
<dbReference type="InterPro" id="IPR055210">
    <property type="entry name" value="CtpA/B_N"/>
</dbReference>
<dbReference type="GO" id="GO:0006508">
    <property type="term" value="P:proteolysis"/>
    <property type="evidence" value="ECO:0007669"/>
    <property type="project" value="UniProtKB-KW"/>
</dbReference>
<dbReference type="GO" id="GO:0004252">
    <property type="term" value="F:serine-type endopeptidase activity"/>
    <property type="evidence" value="ECO:0007669"/>
    <property type="project" value="UniProtKB-EC"/>
</dbReference>
<accession>A0A447THJ7</accession>
<feature type="signal peptide" evidence="1">
    <location>
        <begin position="1"/>
        <end position="25"/>
    </location>
</feature>
<dbReference type="PANTHER" id="PTHR32060">
    <property type="entry name" value="TAIL-SPECIFIC PROTEASE"/>
    <property type="match status" value="1"/>
</dbReference>
<dbReference type="PANTHER" id="PTHR32060:SF30">
    <property type="entry name" value="CARBOXY-TERMINAL PROCESSING PROTEASE CTPA"/>
    <property type="match status" value="1"/>
</dbReference>
<dbReference type="SUPFAM" id="SSF52096">
    <property type="entry name" value="ClpP/crotonase"/>
    <property type="match status" value="1"/>
</dbReference>
<gene>
    <name evidence="3" type="primary">ctpB_1</name>
    <name evidence="3" type="ORF">NCTC9695_04900</name>
</gene>
<keyword evidence="3" id="KW-0378">Hydrolase</keyword>
<dbReference type="EC" id="3.4.21.102" evidence="3"/>
<reference evidence="3 4" key="1">
    <citation type="submission" date="2018-12" db="EMBL/GenBank/DDBJ databases">
        <authorList>
            <consortium name="Pathogen Informatics"/>
        </authorList>
    </citation>
    <scope>NUCLEOTIDE SEQUENCE [LARGE SCALE GENOMIC DNA]</scope>
    <source>
        <strain evidence="3 4">NCTC9695</strain>
    </source>
</reference>
<dbReference type="FunFam" id="3.30.750.44:FF:000001">
    <property type="entry name" value="S41 family peptidase"/>
    <property type="match status" value="1"/>
</dbReference>
<keyword evidence="3" id="KW-0645">Protease</keyword>
<dbReference type="InterPro" id="IPR029045">
    <property type="entry name" value="ClpP/crotonase-like_dom_sf"/>
</dbReference>
<feature type="domain" description="Activating protease CtpA/B N-terminal" evidence="2">
    <location>
        <begin position="30"/>
        <end position="82"/>
    </location>
</feature>